<reference evidence="1 2" key="1">
    <citation type="submission" date="2019-07" db="EMBL/GenBank/DDBJ databases">
        <title>Whole genome shotgun sequence of Segetibacter aerophilus NBRC 106135.</title>
        <authorList>
            <person name="Hosoyama A."/>
            <person name="Uohara A."/>
            <person name="Ohji S."/>
            <person name="Ichikawa N."/>
        </authorList>
    </citation>
    <scope>NUCLEOTIDE SEQUENCE [LARGE SCALE GENOMIC DNA]</scope>
    <source>
        <strain evidence="1 2">NBRC 106135</strain>
    </source>
</reference>
<evidence type="ECO:0000313" key="2">
    <source>
        <dbReference type="Proteomes" id="UP000321513"/>
    </source>
</evidence>
<name>A0A512BFX5_9BACT</name>
<dbReference type="RefSeq" id="WP_147204903.1">
    <property type="nucleotide sequence ID" value="NZ_BJYT01000013.1"/>
</dbReference>
<comment type="caution">
    <text evidence="1">The sequence shown here is derived from an EMBL/GenBank/DDBJ whole genome shotgun (WGS) entry which is preliminary data.</text>
</comment>
<dbReference type="GO" id="GO:0016757">
    <property type="term" value="F:glycosyltransferase activity"/>
    <property type="evidence" value="ECO:0007669"/>
    <property type="project" value="TreeGrafter"/>
</dbReference>
<dbReference type="EMBL" id="BJYT01000013">
    <property type="protein sequence ID" value="GEO10785.1"/>
    <property type="molecule type" value="Genomic_DNA"/>
</dbReference>
<dbReference type="SUPFAM" id="SSF53756">
    <property type="entry name" value="UDP-Glycosyltransferase/glycogen phosphorylase"/>
    <property type="match status" value="1"/>
</dbReference>
<dbReference type="Pfam" id="PF13692">
    <property type="entry name" value="Glyco_trans_1_4"/>
    <property type="match status" value="1"/>
</dbReference>
<sequence>MKFRNHDIVMLTSSRWDDELSSSALSLAKEFSKSNRVFYIDHPFSIKDFFSGKNKTRIRSRMSSLLLGKGICRRVEGFPPGFTAVTPKLTIPINWLKDGKMYNFLSGKNDQILYKTLREVIKKNSIKQYIFINIFDPFFFKSFPSDLKPSRLIYQTVDDISQEEYIAKHGIRLEKEAISKADFTFATSRELVRRVTPFSSRVFYLPNAADISIFKRASNTILPRPEELKNIIGKIICYTGVIGTRINYDLLKKIAIHHPDKTLVLVGPALTSEYIDAGLSDCPNIIFTGAKDINELPAYLQYSDVAIIPFEYNQLTKSIYPLKINEYLAAGKPVVSTAFSEDIKEFDKVAYIAKTNEEFLQLIDFAIKENSLQKKTERMNEAAKNTWQNRVETFWNIVEEQSEASTGRPGAVSINKTF</sequence>
<keyword evidence="2" id="KW-1185">Reference proteome</keyword>
<accession>A0A512BFX5</accession>
<gene>
    <name evidence="1" type="ORF">SAE01_32810</name>
</gene>
<dbReference type="Gene3D" id="3.40.50.2000">
    <property type="entry name" value="Glycogen Phosphorylase B"/>
    <property type="match status" value="1"/>
</dbReference>
<dbReference type="PANTHER" id="PTHR45947:SF3">
    <property type="entry name" value="SULFOQUINOVOSYL TRANSFERASE SQD2"/>
    <property type="match status" value="1"/>
</dbReference>
<protein>
    <recommendedName>
        <fullName evidence="3">Glycosyl transferase</fullName>
    </recommendedName>
</protein>
<dbReference type="AlphaFoldDB" id="A0A512BFX5"/>
<dbReference type="PANTHER" id="PTHR45947">
    <property type="entry name" value="SULFOQUINOVOSYL TRANSFERASE SQD2"/>
    <property type="match status" value="1"/>
</dbReference>
<dbReference type="Proteomes" id="UP000321513">
    <property type="component" value="Unassembled WGS sequence"/>
</dbReference>
<dbReference type="InterPro" id="IPR050194">
    <property type="entry name" value="Glycosyltransferase_grp1"/>
</dbReference>
<dbReference type="Gene3D" id="3.40.50.11010">
    <property type="match status" value="1"/>
</dbReference>
<evidence type="ECO:0008006" key="3">
    <source>
        <dbReference type="Google" id="ProtNLM"/>
    </source>
</evidence>
<dbReference type="OrthoDB" id="9816564at2"/>
<evidence type="ECO:0000313" key="1">
    <source>
        <dbReference type="EMBL" id="GEO10785.1"/>
    </source>
</evidence>
<organism evidence="1 2">
    <name type="scientific">Segetibacter aerophilus</name>
    <dbReference type="NCBI Taxonomy" id="670293"/>
    <lineage>
        <taxon>Bacteria</taxon>
        <taxon>Pseudomonadati</taxon>
        <taxon>Bacteroidota</taxon>
        <taxon>Chitinophagia</taxon>
        <taxon>Chitinophagales</taxon>
        <taxon>Chitinophagaceae</taxon>
        <taxon>Segetibacter</taxon>
    </lineage>
</organism>
<proteinExistence type="predicted"/>